<feature type="compositionally biased region" description="Basic and acidic residues" evidence="1">
    <location>
        <begin position="1119"/>
        <end position="1133"/>
    </location>
</feature>
<feature type="compositionally biased region" description="Polar residues" evidence="1">
    <location>
        <begin position="757"/>
        <end position="767"/>
    </location>
</feature>
<dbReference type="InterPro" id="IPR027962">
    <property type="entry name" value="ERICH3"/>
</dbReference>
<sequence length="1547" mass="171086">MSHNLLNPGLISAYNSLTDKHLAGYFSNTRIRRHLQRAGLITRSGRIVPDKEYRQKLIQRAHQRHVRECLAQAIFHKVLEMERLHQIEIKRKLEEFARRERVHKIKVERSKRYEEDIPRIMSPRPPTGVRGVRKQHSGAEAEQSESSESPGSSRPNTAPGKMQRPVRLKPLHGTSTAASHRHSSPYRRHNTQRPFNRTVDKDTDRGFNSMEVRNGVSPYCLPVINNFVTPVPPSTKRRECPVKLSTSSTHRGRRLRPRTSSCAADATKDGPVMRSSVLQSRVCVNMVYLGKAVHLSHDLLDMRDDVRVFQQHCGGENLCVYKGRLREGESFQFISRRHRGFPFSLTFFLNGLQVERLSSCCEFKHRKSSRIGGRHGHFAFSGVEAASPCYKCIIAMGLDKKPVPPPRRVKEDGFKLGIVPRLKVTAGADAEAQKLDSENENTAAEMTETQDEPHEDRKAKDDYEEDFEADDEGPVEEEEDKEKESTSPKEEKGNESDASDSETDDDRKSRSGSSFSGSESDAEEVAEARAAEEGEHDKPEDEEEQVPEESPQVEAAQAPEFEAKDCIVLDSTGQSTEIEICDTSGPSAAEGERRTEEPERANSVQEKLAEATKESHCSSEPELNNTSTETTQPGSSKSTDKEIKETETSAKKAKVIEEAKIDVRMAQEADKPEDDATKEPEDAAKVENDGTDQAASEVGKDLGEKDSSEETAGGAKSSPVLEEPNGTDREEGEQEEQTLQREESLGVDSKPDETAEAESTQAMTGAQTMEMKAEARDTQKAINAQVSTAADTPDNNEQQGEEEKAESEKAEPEKAESEKAEPEKAEPEKAAPEIAEPENDAKDESKESCQVEVEMGGIEKERVESDLVDKDKTDEEGGAEKVVEGHKRSINEASAEEMGTDLNRNEQGKDEGDHLEEKHPHDENKAEEEDVTDSNTDEKVDVAQKHPGDNPNKELEHGESDDVQNGDTSNIDNGETQQTDSGVTDEPYQTLASQHLEPAIQKVEDQETCAESLKLEEKVEFDKREREIVSEEDPKHNKMASENLDSNIQKEEAQETSAESLKVAEKEVAEEDHKDLLNKSPASDDPDKKLVVENLNSAVQNEEEQVTIAEGLKLQENVESDKRVEDEDHKEILKNPSASDEVEKDHKNGVDYSDVTEVDVENGEVSVFAETKPPDGDMQKQATEQIVKHRDDEVEKLKKEENENIGSDSNAVTSIDQNSTEISEDLDATEKNNVEETRVGSGENGDTEEASKASEEGASILLKPQVQLSEPKEQKGTPEGLTTANSADLVTNWVTMHQTSKYFETFVEPLEEMSDMNSQTSNKELTEVAQSKSPVEVVGEDKKGVESAGEESKEQETENETKDGTSERGSNQSQDRHKASTKALAQVEESTVFPAPNVETGGNMEPTVIEGSLKSAQLNNNLTRTSITSSHRTITSVFQTVSGSLNEEKVSGQDITVVPKTEELSSSLKVREDAQQNSENKEVTTDFMTSTLNSGTQEGSNENQSSIGEDKEVLKESDHIVSQEHLSSFSVDSSFALVAASNAVNGL</sequence>
<feature type="compositionally biased region" description="Basic and acidic residues" evidence="1">
    <location>
        <begin position="1062"/>
        <end position="1077"/>
    </location>
</feature>
<feature type="compositionally biased region" description="Basic and acidic residues" evidence="1">
    <location>
        <begin position="638"/>
        <end position="688"/>
    </location>
</feature>
<feature type="compositionally biased region" description="Basic and acidic residues" evidence="1">
    <location>
        <begin position="590"/>
        <end position="600"/>
    </location>
</feature>
<name>A0AAV2KYQ9_KNICA</name>
<accession>A0AAV2KYQ9</accession>
<feature type="compositionally biased region" description="Polar residues" evidence="1">
    <location>
        <begin position="780"/>
        <end position="798"/>
    </location>
</feature>
<dbReference type="Pfam" id="PF15257">
    <property type="entry name" value="DUF4590"/>
    <property type="match status" value="1"/>
</dbReference>
<feature type="compositionally biased region" description="Basic and acidic residues" evidence="1">
    <location>
        <begin position="607"/>
        <end position="619"/>
    </location>
</feature>
<feature type="compositionally biased region" description="Basic and acidic residues" evidence="1">
    <location>
        <begin position="526"/>
        <end position="539"/>
    </location>
</feature>
<feature type="compositionally biased region" description="Basic and acidic residues" evidence="1">
    <location>
        <begin position="857"/>
        <end position="890"/>
    </location>
</feature>
<feature type="compositionally biased region" description="Polar residues" evidence="1">
    <location>
        <begin position="1205"/>
        <end position="1221"/>
    </location>
</feature>
<protein>
    <recommendedName>
        <fullName evidence="2">DUF4590 domain-containing protein</fullName>
    </recommendedName>
</protein>
<dbReference type="InterPro" id="IPR048257">
    <property type="entry name" value="DUF4590"/>
</dbReference>
<feature type="compositionally biased region" description="Basic and acidic residues" evidence="1">
    <location>
        <begin position="1228"/>
        <end position="1238"/>
    </location>
</feature>
<feature type="region of interest" description="Disordered" evidence="1">
    <location>
        <begin position="116"/>
        <end position="208"/>
    </location>
</feature>
<dbReference type="Proteomes" id="UP001497482">
    <property type="component" value="Chromosome 2"/>
</dbReference>
<feature type="compositionally biased region" description="Basic and acidic residues" evidence="1">
    <location>
        <begin position="1339"/>
        <end position="1366"/>
    </location>
</feature>
<evidence type="ECO:0000256" key="1">
    <source>
        <dbReference type="SAM" id="MobiDB-lite"/>
    </source>
</evidence>
<feature type="region of interest" description="Disordered" evidence="1">
    <location>
        <begin position="233"/>
        <end position="263"/>
    </location>
</feature>
<feature type="compositionally biased region" description="Basic and acidic residues" evidence="1">
    <location>
        <begin position="903"/>
        <end position="924"/>
    </location>
</feature>
<feature type="compositionally biased region" description="Acidic residues" evidence="1">
    <location>
        <begin position="462"/>
        <end position="481"/>
    </location>
</feature>
<feature type="compositionally biased region" description="Polar residues" evidence="1">
    <location>
        <begin position="621"/>
        <end position="637"/>
    </location>
</feature>
<feature type="domain" description="DUF4590" evidence="2">
    <location>
        <begin position="294"/>
        <end position="406"/>
    </location>
</feature>
<feature type="compositionally biased region" description="Basic and acidic residues" evidence="1">
    <location>
        <begin position="482"/>
        <end position="495"/>
    </location>
</feature>
<evidence type="ECO:0000259" key="2">
    <source>
        <dbReference type="Pfam" id="PF15257"/>
    </source>
</evidence>
<feature type="compositionally biased region" description="Low complexity" evidence="1">
    <location>
        <begin position="138"/>
        <end position="153"/>
    </location>
</feature>
<feature type="compositionally biased region" description="Polar residues" evidence="1">
    <location>
        <begin position="1315"/>
        <end position="1333"/>
    </location>
</feature>
<organism evidence="3 4">
    <name type="scientific">Knipowitschia caucasica</name>
    <name type="common">Caucasian dwarf goby</name>
    <name type="synonym">Pomatoschistus caucasicus</name>
    <dbReference type="NCBI Taxonomy" id="637954"/>
    <lineage>
        <taxon>Eukaryota</taxon>
        <taxon>Metazoa</taxon>
        <taxon>Chordata</taxon>
        <taxon>Craniata</taxon>
        <taxon>Vertebrata</taxon>
        <taxon>Euteleostomi</taxon>
        <taxon>Actinopterygii</taxon>
        <taxon>Neopterygii</taxon>
        <taxon>Teleostei</taxon>
        <taxon>Neoteleostei</taxon>
        <taxon>Acanthomorphata</taxon>
        <taxon>Gobiaria</taxon>
        <taxon>Gobiiformes</taxon>
        <taxon>Gobioidei</taxon>
        <taxon>Gobiidae</taxon>
        <taxon>Gobiinae</taxon>
        <taxon>Knipowitschia</taxon>
    </lineage>
</organism>
<feature type="region of interest" description="Disordered" evidence="1">
    <location>
        <begin position="429"/>
        <end position="1088"/>
    </location>
</feature>
<proteinExistence type="predicted"/>
<dbReference type="PANTHER" id="PTHR23034:SF2">
    <property type="entry name" value="GLUTAMATE-RICH PROTEIN 3"/>
    <property type="match status" value="1"/>
</dbReference>
<feature type="compositionally biased region" description="Basic and acidic residues" evidence="1">
    <location>
        <begin position="839"/>
        <end position="849"/>
    </location>
</feature>
<feature type="compositionally biased region" description="Basic residues" evidence="1">
    <location>
        <begin position="179"/>
        <end position="191"/>
    </location>
</feature>
<reference evidence="3 4" key="1">
    <citation type="submission" date="2024-04" db="EMBL/GenBank/DDBJ databases">
        <authorList>
            <person name="Waldvogel A.-M."/>
            <person name="Schoenle A."/>
        </authorList>
    </citation>
    <scope>NUCLEOTIDE SEQUENCE [LARGE SCALE GENOMIC DNA]</scope>
</reference>
<keyword evidence="4" id="KW-1185">Reference proteome</keyword>
<feature type="compositionally biased region" description="Basic and acidic residues" evidence="1">
    <location>
        <begin position="936"/>
        <end position="960"/>
    </location>
</feature>
<feature type="region of interest" description="Disordered" evidence="1">
    <location>
        <begin position="1119"/>
        <end position="1286"/>
    </location>
</feature>
<dbReference type="EMBL" id="OZ035824">
    <property type="protein sequence ID" value="CAL1593808.1"/>
    <property type="molecule type" value="Genomic_DNA"/>
</dbReference>
<feature type="compositionally biased region" description="Polar residues" evidence="1">
    <location>
        <begin position="965"/>
        <end position="982"/>
    </location>
</feature>
<dbReference type="PANTHER" id="PTHR23034">
    <property type="entry name" value="GLUTAMATE-RICH PROTEIN 3"/>
    <property type="match status" value="1"/>
</dbReference>
<feature type="compositionally biased region" description="Basic and acidic residues" evidence="1">
    <location>
        <begin position="1013"/>
        <end position="1036"/>
    </location>
</feature>
<feature type="compositionally biased region" description="Basic and acidic residues" evidence="1">
    <location>
        <begin position="738"/>
        <end position="753"/>
    </location>
</feature>
<feature type="compositionally biased region" description="Basic and acidic residues" evidence="1">
    <location>
        <begin position="1186"/>
        <end position="1202"/>
    </location>
</feature>
<gene>
    <name evidence="3" type="ORF">KC01_LOCUS22827</name>
</gene>
<feature type="compositionally biased region" description="Basic and acidic residues" evidence="1">
    <location>
        <begin position="806"/>
        <end position="831"/>
    </location>
</feature>
<evidence type="ECO:0000313" key="4">
    <source>
        <dbReference type="Proteomes" id="UP001497482"/>
    </source>
</evidence>
<evidence type="ECO:0000313" key="3">
    <source>
        <dbReference type="EMBL" id="CAL1593808.1"/>
    </source>
</evidence>
<feature type="region of interest" description="Disordered" evidence="1">
    <location>
        <begin position="1313"/>
        <end position="1385"/>
    </location>
</feature>
<feature type="compositionally biased region" description="Basic and acidic residues" evidence="1">
    <location>
        <begin position="698"/>
        <end position="708"/>
    </location>
</feature>
<feature type="compositionally biased region" description="Basic and acidic residues" evidence="1">
    <location>
        <begin position="451"/>
        <end position="461"/>
    </location>
</feature>